<evidence type="ECO:0000313" key="2">
    <source>
        <dbReference type="EMBL" id="KAJ5116673.1"/>
    </source>
</evidence>
<organism evidence="2 3">
    <name type="scientific">Penicillium angulare</name>
    <dbReference type="NCBI Taxonomy" id="116970"/>
    <lineage>
        <taxon>Eukaryota</taxon>
        <taxon>Fungi</taxon>
        <taxon>Dikarya</taxon>
        <taxon>Ascomycota</taxon>
        <taxon>Pezizomycotina</taxon>
        <taxon>Eurotiomycetes</taxon>
        <taxon>Eurotiomycetidae</taxon>
        <taxon>Eurotiales</taxon>
        <taxon>Aspergillaceae</taxon>
        <taxon>Penicillium</taxon>
    </lineage>
</organism>
<evidence type="ECO:0000256" key="1">
    <source>
        <dbReference type="SAM" id="MobiDB-lite"/>
    </source>
</evidence>
<protein>
    <submittedName>
        <fullName evidence="2">Uncharacterized protein</fullName>
    </submittedName>
</protein>
<feature type="compositionally biased region" description="Low complexity" evidence="1">
    <location>
        <begin position="276"/>
        <end position="295"/>
    </location>
</feature>
<accession>A0A9W9KSF4</accession>
<feature type="region of interest" description="Disordered" evidence="1">
    <location>
        <begin position="268"/>
        <end position="295"/>
    </location>
</feature>
<keyword evidence="3" id="KW-1185">Reference proteome</keyword>
<dbReference type="OrthoDB" id="5421702at2759"/>
<reference evidence="2" key="2">
    <citation type="journal article" date="2023" name="IMA Fungus">
        <title>Comparative genomic study of the Penicillium genus elucidates a diverse pangenome and 15 lateral gene transfer events.</title>
        <authorList>
            <person name="Petersen C."/>
            <person name="Sorensen T."/>
            <person name="Nielsen M.R."/>
            <person name="Sondergaard T.E."/>
            <person name="Sorensen J.L."/>
            <person name="Fitzpatrick D.A."/>
            <person name="Frisvad J.C."/>
            <person name="Nielsen K.L."/>
        </authorList>
    </citation>
    <scope>NUCLEOTIDE SEQUENCE</scope>
    <source>
        <strain evidence="2">IBT 30069</strain>
    </source>
</reference>
<gene>
    <name evidence="2" type="ORF">N7456_001021</name>
</gene>
<dbReference type="EMBL" id="JAPQKH010000001">
    <property type="protein sequence ID" value="KAJ5116673.1"/>
    <property type="molecule type" value="Genomic_DNA"/>
</dbReference>
<name>A0A9W9KSF4_9EURO</name>
<feature type="region of interest" description="Disordered" evidence="1">
    <location>
        <begin position="1"/>
        <end position="49"/>
    </location>
</feature>
<evidence type="ECO:0000313" key="3">
    <source>
        <dbReference type="Proteomes" id="UP001149165"/>
    </source>
</evidence>
<proteinExistence type="predicted"/>
<dbReference type="AlphaFoldDB" id="A0A9W9KSF4"/>
<feature type="compositionally biased region" description="Polar residues" evidence="1">
    <location>
        <begin position="40"/>
        <end position="49"/>
    </location>
</feature>
<reference evidence="2" key="1">
    <citation type="submission" date="2022-11" db="EMBL/GenBank/DDBJ databases">
        <authorList>
            <person name="Petersen C."/>
        </authorList>
    </citation>
    <scope>NUCLEOTIDE SEQUENCE</scope>
    <source>
        <strain evidence="2">IBT 30069</strain>
    </source>
</reference>
<sequence>MSIQVVADPHSSCTETQKGNFARAPNSEPEATSHGEQGEEATSSHSTQAEHMQYDATENNTCEDACSDNEYCLRCMDKTIDAELARRQFWINLDPSIHHFNYDGQGVYDPTDTSPGECFAIIMAQKRHQESRSPGAYRIRSIINRARLFLDPIAGIVDADMLHLRGSELAQAVEGKVKKSYSTHGRWQFIEREAEEIYVSPAIPQCYLEANIIFDSGFMCSPEINMAKEYVAKRPSPYIPSPKGHRRKWDWKPLPSPLGLHQMRAATDDTDTQQYPSRRSFSAASCSPPSSSTVLTPFSETDSSDMASIRLIKQVLSLSHPDTIPQYPSPPYILTQAPHAFRLLPALYKPKLPYRASGILNRSIDSLTSKREPIPIKTVRPFALRLKRNSKTYISTASITSNRIQDIFSAHIFEVNLSSSVKTPLMALPNYHHAFCQFEK</sequence>
<comment type="caution">
    <text evidence="2">The sequence shown here is derived from an EMBL/GenBank/DDBJ whole genome shotgun (WGS) entry which is preliminary data.</text>
</comment>
<dbReference type="Proteomes" id="UP001149165">
    <property type="component" value="Unassembled WGS sequence"/>
</dbReference>